<accession>A0A7M1LJM1</accession>
<dbReference type="InterPro" id="IPR005495">
    <property type="entry name" value="LptG/LptF_permease"/>
</dbReference>
<dbReference type="EMBL" id="CP063078">
    <property type="protein sequence ID" value="QOQ87725.1"/>
    <property type="molecule type" value="Genomic_DNA"/>
</dbReference>
<evidence type="ECO:0000256" key="3">
    <source>
        <dbReference type="ARBA" id="ARBA00022692"/>
    </source>
</evidence>
<proteinExistence type="predicted"/>
<keyword evidence="5 6" id="KW-0472">Membrane</keyword>
<dbReference type="RefSeq" id="WP_025802552.1">
    <property type="nucleotide sequence ID" value="NZ_CP053842.1"/>
</dbReference>
<comment type="subcellular location">
    <subcellularLocation>
        <location evidence="1">Cell membrane</location>
        <topology evidence="1">Multi-pass membrane protein</topology>
    </subcellularLocation>
</comment>
<dbReference type="PANTHER" id="PTHR33529">
    <property type="entry name" value="SLR0882 PROTEIN-RELATED"/>
    <property type="match status" value="1"/>
</dbReference>
<dbReference type="GO" id="GO:0043190">
    <property type="term" value="C:ATP-binding cassette (ABC) transporter complex"/>
    <property type="evidence" value="ECO:0007669"/>
    <property type="project" value="TreeGrafter"/>
</dbReference>
<feature type="transmembrane region" description="Helical" evidence="6">
    <location>
        <begin position="268"/>
        <end position="288"/>
    </location>
</feature>
<evidence type="ECO:0000313" key="8">
    <source>
        <dbReference type="Proteomes" id="UP000594749"/>
    </source>
</evidence>
<sequence>MKLYSRYIGYVYIKYVFIVFIALSLFYTGVDFLTNLDEIPKSANLAFLYAGFTAISAIQYVLPLTLIFAMILTFFNMIKNNELISFYALGISKFSVIKAPFIISLIITLFYIYLNTTPFAYANEYKGNLENFNAIGRISNGMFLKHDNKYLYIEALNVTEKAASNIRLFYIKDGKIEKSTSAKRATYDDEKWTFYDENATILPLEFKLGGKGLKFESRDKFIDLDGFNPEAIEKIYKSSNVYSINDAIEAIKIFKNQGINVDGIKANLYTLIFGPLFAPFMMLILFYRLPPTARFFNLAILSFIFFVSTVCVWGILYVMQRFAFSAVIPPEIGVILPVILLMLYSLKSIFSYR</sequence>
<keyword evidence="3 6" id="KW-0812">Transmembrane</keyword>
<feature type="transmembrane region" description="Helical" evidence="6">
    <location>
        <begin position="322"/>
        <end position="344"/>
    </location>
</feature>
<keyword evidence="2" id="KW-1003">Cell membrane</keyword>
<organism evidence="7 8">
    <name type="scientific">Campylobacter corcagiensis</name>
    <dbReference type="NCBI Taxonomy" id="1448857"/>
    <lineage>
        <taxon>Bacteria</taxon>
        <taxon>Pseudomonadati</taxon>
        <taxon>Campylobacterota</taxon>
        <taxon>Epsilonproteobacteria</taxon>
        <taxon>Campylobacterales</taxon>
        <taxon>Campylobacteraceae</taxon>
        <taxon>Campylobacter</taxon>
    </lineage>
</organism>
<keyword evidence="8" id="KW-1185">Reference proteome</keyword>
<dbReference type="Proteomes" id="UP000594749">
    <property type="component" value="Chromosome"/>
</dbReference>
<dbReference type="Pfam" id="PF03739">
    <property type="entry name" value="LptF_LptG"/>
    <property type="match status" value="1"/>
</dbReference>
<dbReference type="OrthoDB" id="5372305at2"/>
<name>A0A7M1LJM1_9BACT</name>
<evidence type="ECO:0000256" key="5">
    <source>
        <dbReference type="ARBA" id="ARBA00023136"/>
    </source>
</evidence>
<evidence type="ECO:0000256" key="2">
    <source>
        <dbReference type="ARBA" id="ARBA00022475"/>
    </source>
</evidence>
<evidence type="ECO:0000313" key="7">
    <source>
        <dbReference type="EMBL" id="QOQ87725.1"/>
    </source>
</evidence>
<feature type="transmembrane region" description="Helical" evidence="6">
    <location>
        <begin position="295"/>
        <end position="316"/>
    </location>
</feature>
<evidence type="ECO:0000256" key="1">
    <source>
        <dbReference type="ARBA" id="ARBA00004651"/>
    </source>
</evidence>
<reference evidence="7 8" key="1">
    <citation type="submission" date="2020-10" db="EMBL/GenBank/DDBJ databases">
        <title>Campylobacter and Helicobacter PacBio genomes.</title>
        <authorList>
            <person name="Lane C."/>
        </authorList>
    </citation>
    <scope>NUCLEOTIDE SEQUENCE [LARGE SCALE GENOMIC DNA]</scope>
    <source>
        <strain evidence="7 8">2016D-0077</strain>
    </source>
</reference>
<evidence type="ECO:0000256" key="6">
    <source>
        <dbReference type="SAM" id="Phobius"/>
    </source>
</evidence>
<feature type="transmembrane region" description="Helical" evidence="6">
    <location>
        <begin position="7"/>
        <end position="27"/>
    </location>
</feature>
<evidence type="ECO:0000256" key="4">
    <source>
        <dbReference type="ARBA" id="ARBA00022989"/>
    </source>
</evidence>
<dbReference type="PANTHER" id="PTHR33529:SF6">
    <property type="entry name" value="YJGP_YJGQ FAMILY PERMEASE"/>
    <property type="match status" value="1"/>
</dbReference>
<dbReference type="GO" id="GO:0015920">
    <property type="term" value="P:lipopolysaccharide transport"/>
    <property type="evidence" value="ECO:0007669"/>
    <property type="project" value="TreeGrafter"/>
</dbReference>
<dbReference type="AlphaFoldDB" id="A0A7M1LJM1"/>
<feature type="transmembrane region" description="Helical" evidence="6">
    <location>
        <begin position="96"/>
        <end position="114"/>
    </location>
</feature>
<keyword evidence="4 6" id="KW-1133">Transmembrane helix</keyword>
<protein>
    <submittedName>
        <fullName evidence="7">LptF/LptG family permease</fullName>
    </submittedName>
</protein>
<gene>
    <name evidence="7" type="ORF">IMC76_02625</name>
</gene>
<feature type="transmembrane region" description="Helical" evidence="6">
    <location>
        <begin position="47"/>
        <end position="75"/>
    </location>
</feature>